<protein>
    <submittedName>
        <fullName evidence="1">Uncharacterized protein</fullName>
    </submittedName>
</protein>
<reference evidence="1 2" key="1">
    <citation type="submission" date="2019-02" db="EMBL/GenBank/DDBJ databases">
        <title>Polymorphobacter sp. isolated from the lake at the Tibet of China.</title>
        <authorList>
            <person name="Li A."/>
        </authorList>
    </citation>
    <scope>NUCLEOTIDE SEQUENCE [LARGE SCALE GENOMIC DNA]</scope>
    <source>
        <strain evidence="1 2">DJ1R-1</strain>
    </source>
</reference>
<keyword evidence="2" id="KW-1185">Reference proteome</keyword>
<name>A0A4Y9EQS3_9SPHN</name>
<dbReference type="Proteomes" id="UP000297737">
    <property type="component" value="Unassembled WGS sequence"/>
</dbReference>
<proteinExistence type="predicted"/>
<sequence length="101" mass="11188">MVFDLGRALRKKEEFESARLVDFEFRRRARATRLLLQAMGRDDAEAAAIVASLGEDAIPAHLAALMQTPVKDVAAEFQKCLVIAHRQLVAEQGDPAPFRLA</sequence>
<comment type="caution">
    <text evidence="1">The sequence shown here is derived from an EMBL/GenBank/DDBJ whole genome shotgun (WGS) entry which is preliminary data.</text>
</comment>
<organism evidence="1 2">
    <name type="scientific">Glacieibacterium arshaanense</name>
    <dbReference type="NCBI Taxonomy" id="2511025"/>
    <lineage>
        <taxon>Bacteria</taxon>
        <taxon>Pseudomonadati</taxon>
        <taxon>Pseudomonadota</taxon>
        <taxon>Alphaproteobacteria</taxon>
        <taxon>Sphingomonadales</taxon>
        <taxon>Sphingosinicellaceae</taxon>
        <taxon>Glacieibacterium</taxon>
    </lineage>
</organism>
<evidence type="ECO:0000313" key="1">
    <source>
        <dbReference type="EMBL" id="TFU05971.1"/>
    </source>
</evidence>
<dbReference type="AlphaFoldDB" id="A0A4Y9EQS3"/>
<dbReference type="RefSeq" id="WP_135244695.1">
    <property type="nucleotide sequence ID" value="NZ_SIHO01000001.1"/>
</dbReference>
<gene>
    <name evidence="1" type="ORF">EUV02_02820</name>
</gene>
<evidence type="ECO:0000313" key="2">
    <source>
        <dbReference type="Proteomes" id="UP000297737"/>
    </source>
</evidence>
<accession>A0A4Y9EQS3</accession>
<dbReference type="OrthoDB" id="7428928at2"/>
<dbReference type="EMBL" id="SIHO01000001">
    <property type="protein sequence ID" value="TFU05971.1"/>
    <property type="molecule type" value="Genomic_DNA"/>
</dbReference>